<feature type="region of interest" description="Disordered" evidence="1">
    <location>
        <begin position="112"/>
        <end position="150"/>
    </location>
</feature>
<protein>
    <submittedName>
        <fullName evidence="2">Uncharacterized protein</fullName>
    </submittedName>
</protein>
<evidence type="ECO:0000313" key="3">
    <source>
        <dbReference type="Proteomes" id="UP000822688"/>
    </source>
</evidence>
<dbReference type="PANTHER" id="PTHR35280">
    <property type="entry name" value="F17L21.9"/>
    <property type="match status" value="1"/>
</dbReference>
<proteinExistence type="predicted"/>
<dbReference type="EMBL" id="CM026423">
    <property type="protein sequence ID" value="KAG0583368.1"/>
    <property type="molecule type" value="Genomic_DNA"/>
</dbReference>
<evidence type="ECO:0000313" key="2">
    <source>
        <dbReference type="EMBL" id="KAG0583368.1"/>
    </source>
</evidence>
<organism evidence="2 3">
    <name type="scientific">Ceratodon purpureus</name>
    <name type="common">Fire moss</name>
    <name type="synonym">Dicranum purpureum</name>
    <dbReference type="NCBI Taxonomy" id="3225"/>
    <lineage>
        <taxon>Eukaryota</taxon>
        <taxon>Viridiplantae</taxon>
        <taxon>Streptophyta</taxon>
        <taxon>Embryophyta</taxon>
        <taxon>Bryophyta</taxon>
        <taxon>Bryophytina</taxon>
        <taxon>Bryopsida</taxon>
        <taxon>Dicranidae</taxon>
        <taxon>Pseudoditrichales</taxon>
        <taxon>Ditrichaceae</taxon>
        <taxon>Ceratodon</taxon>
    </lineage>
</organism>
<sequence length="357" mass="39463">MERSELMSSAASGSYGLTQTENDDTLSEGCSENTLNLVEGAILRTLKKHSSHVPEQESKRAGGTRLRGRFNNAADEEQESAISERTPPAKSSNPEDMELLANLLEQVHDLRRNQRQGSRKPKETPPHEAQDILKPARRRGRERKSYSSSEELRMTLEAATMAAKAAADAAEAAAVSVARNTEAIEFIVNSMKSSKKRRKSKSVTASDEKKAIVKSNQRTHWILGFMAITTIAWRFGVAKVAKRISSKLNDPLGYVGGLIGNNEDSSNEKPVEKPAEKGNLLDKLPHIDVPEFLPNVSDHKTNGKEKKVKETKETKETKGKETSFFSKSAAAVDVKTKEVEKTAFSFARFLQIKPKET</sequence>
<reference evidence="2" key="1">
    <citation type="submission" date="2020-06" db="EMBL/GenBank/DDBJ databases">
        <title>WGS assembly of Ceratodon purpureus strain R40.</title>
        <authorList>
            <person name="Carey S.B."/>
            <person name="Jenkins J."/>
            <person name="Shu S."/>
            <person name="Lovell J.T."/>
            <person name="Sreedasyam A."/>
            <person name="Maumus F."/>
            <person name="Tiley G.P."/>
            <person name="Fernandez-Pozo N."/>
            <person name="Barry K."/>
            <person name="Chen C."/>
            <person name="Wang M."/>
            <person name="Lipzen A."/>
            <person name="Daum C."/>
            <person name="Saski C.A."/>
            <person name="Payton A.C."/>
            <person name="Mcbreen J.C."/>
            <person name="Conrad R.E."/>
            <person name="Kollar L.M."/>
            <person name="Olsson S."/>
            <person name="Huttunen S."/>
            <person name="Landis J.B."/>
            <person name="Wickett N.J."/>
            <person name="Johnson M.G."/>
            <person name="Rensing S.A."/>
            <person name="Grimwood J."/>
            <person name="Schmutz J."/>
            <person name="Mcdaniel S.F."/>
        </authorList>
    </citation>
    <scope>NUCLEOTIDE SEQUENCE</scope>
    <source>
        <strain evidence="2">R40</strain>
    </source>
</reference>
<keyword evidence="3" id="KW-1185">Reference proteome</keyword>
<feature type="region of interest" description="Disordered" evidence="1">
    <location>
        <begin position="1"/>
        <end position="31"/>
    </location>
</feature>
<dbReference type="AlphaFoldDB" id="A0A8T0ILD4"/>
<gene>
    <name evidence="2" type="ORF">KC19_3G131100</name>
</gene>
<comment type="caution">
    <text evidence="2">The sequence shown here is derived from an EMBL/GenBank/DDBJ whole genome shotgun (WGS) entry which is preliminary data.</text>
</comment>
<name>A0A8T0ILD4_CERPU</name>
<evidence type="ECO:0000256" key="1">
    <source>
        <dbReference type="SAM" id="MobiDB-lite"/>
    </source>
</evidence>
<feature type="compositionally biased region" description="Polar residues" evidence="1">
    <location>
        <begin position="1"/>
        <end position="20"/>
    </location>
</feature>
<feature type="compositionally biased region" description="Basic and acidic residues" evidence="1">
    <location>
        <begin position="297"/>
        <end position="321"/>
    </location>
</feature>
<feature type="compositionally biased region" description="Basic and acidic residues" evidence="1">
    <location>
        <begin position="120"/>
        <end position="131"/>
    </location>
</feature>
<feature type="region of interest" description="Disordered" evidence="1">
    <location>
        <begin position="47"/>
        <end position="94"/>
    </location>
</feature>
<accession>A0A8T0ILD4</accession>
<dbReference type="Proteomes" id="UP000822688">
    <property type="component" value="Chromosome 3"/>
</dbReference>
<dbReference type="PANTHER" id="PTHR35280:SF1">
    <property type="entry name" value="F17L21.9"/>
    <property type="match status" value="1"/>
</dbReference>
<feature type="region of interest" description="Disordered" evidence="1">
    <location>
        <begin position="292"/>
        <end position="321"/>
    </location>
</feature>